<dbReference type="Pfam" id="PF01535">
    <property type="entry name" value="PPR"/>
    <property type="match status" value="2"/>
</dbReference>
<evidence type="ECO:0000313" key="2">
    <source>
        <dbReference type="EMBL" id="KAG5576555.1"/>
    </source>
</evidence>
<dbReference type="InterPro" id="IPR011990">
    <property type="entry name" value="TPR-like_helical_dom_sf"/>
</dbReference>
<dbReference type="PANTHER" id="PTHR47926">
    <property type="entry name" value="PENTATRICOPEPTIDE REPEAT-CONTAINING PROTEIN"/>
    <property type="match status" value="1"/>
</dbReference>
<proteinExistence type="predicted"/>
<name>A0A9J5WKZ2_SOLCO</name>
<evidence type="ECO:0008006" key="4">
    <source>
        <dbReference type="Google" id="ProtNLM"/>
    </source>
</evidence>
<keyword evidence="1" id="KW-0677">Repeat</keyword>
<comment type="caution">
    <text evidence="2">The sequence shown here is derived from an EMBL/GenBank/DDBJ whole genome shotgun (WGS) entry which is preliminary data.</text>
</comment>
<accession>A0A9J5WKZ2</accession>
<dbReference type="GO" id="GO:0009451">
    <property type="term" value="P:RNA modification"/>
    <property type="evidence" value="ECO:0007669"/>
    <property type="project" value="InterPro"/>
</dbReference>
<gene>
    <name evidence="2" type="ORF">H5410_056689</name>
</gene>
<dbReference type="InterPro" id="IPR046960">
    <property type="entry name" value="PPR_At4g14850-like_plant"/>
</dbReference>
<protein>
    <recommendedName>
        <fullName evidence="4">Pentatricopeptide repeat-containing protein</fullName>
    </recommendedName>
</protein>
<dbReference type="InterPro" id="IPR002885">
    <property type="entry name" value="PPR_rpt"/>
</dbReference>
<feature type="non-terminal residue" evidence="2">
    <location>
        <position position="244"/>
    </location>
</feature>
<dbReference type="AlphaFoldDB" id="A0A9J5WKZ2"/>
<reference evidence="2 3" key="1">
    <citation type="submission" date="2020-09" db="EMBL/GenBank/DDBJ databases">
        <title>De no assembly of potato wild relative species, Solanum commersonii.</title>
        <authorList>
            <person name="Cho K."/>
        </authorList>
    </citation>
    <scope>NUCLEOTIDE SEQUENCE [LARGE SCALE GENOMIC DNA]</scope>
    <source>
        <strain evidence="2">LZ3.2</strain>
        <tissue evidence="2">Leaf</tissue>
    </source>
</reference>
<keyword evidence="3" id="KW-1185">Reference proteome</keyword>
<dbReference type="Gene3D" id="1.25.40.10">
    <property type="entry name" value="Tetratricopeptide repeat domain"/>
    <property type="match status" value="1"/>
</dbReference>
<evidence type="ECO:0000313" key="3">
    <source>
        <dbReference type="Proteomes" id="UP000824120"/>
    </source>
</evidence>
<sequence>MPHEAIIKACVETKQIVVGNVVHCHILRSGICPSRIVSNYLLNMYSATCFTLDNGFDCNLVEMVVRTMRKRNVVAWNTMFLWYVKRKRFSKAVSVAIVTFAALIWQPEYLRILVKQIQRIWNFMISMYIQKFFPFKAVDLFLKDVEAEDVVTTDDVILVSAATATSQLQHLECNHVGNSFKGFNGKKERDIVSWNTMGSTLVENELDNEALMLVYETKRLWVAIDDTTITILLSAASNLRDREI</sequence>
<evidence type="ECO:0000256" key="1">
    <source>
        <dbReference type="ARBA" id="ARBA00022737"/>
    </source>
</evidence>
<organism evidence="2 3">
    <name type="scientific">Solanum commersonii</name>
    <name type="common">Commerson's wild potato</name>
    <name type="synonym">Commerson's nightshade</name>
    <dbReference type="NCBI Taxonomy" id="4109"/>
    <lineage>
        <taxon>Eukaryota</taxon>
        <taxon>Viridiplantae</taxon>
        <taxon>Streptophyta</taxon>
        <taxon>Embryophyta</taxon>
        <taxon>Tracheophyta</taxon>
        <taxon>Spermatophyta</taxon>
        <taxon>Magnoliopsida</taxon>
        <taxon>eudicotyledons</taxon>
        <taxon>Gunneridae</taxon>
        <taxon>Pentapetalae</taxon>
        <taxon>asterids</taxon>
        <taxon>lamiids</taxon>
        <taxon>Solanales</taxon>
        <taxon>Solanaceae</taxon>
        <taxon>Solanoideae</taxon>
        <taxon>Solaneae</taxon>
        <taxon>Solanum</taxon>
    </lineage>
</organism>
<dbReference type="OrthoDB" id="185373at2759"/>
<dbReference type="Proteomes" id="UP000824120">
    <property type="component" value="Chromosome 11"/>
</dbReference>
<dbReference type="GO" id="GO:0003723">
    <property type="term" value="F:RNA binding"/>
    <property type="evidence" value="ECO:0007669"/>
    <property type="project" value="InterPro"/>
</dbReference>
<dbReference type="EMBL" id="JACXVP010000011">
    <property type="protein sequence ID" value="KAG5576555.1"/>
    <property type="molecule type" value="Genomic_DNA"/>
</dbReference>